<reference evidence="9 10" key="1">
    <citation type="submission" date="2025-04" db="UniProtKB">
        <authorList>
            <consortium name="RefSeq"/>
        </authorList>
    </citation>
    <scope>IDENTIFICATION</scope>
    <source>
        <tissue evidence="9 10">Sperm</tissue>
    </source>
</reference>
<dbReference type="GO" id="GO:0000978">
    <property type="term" value="F:RNA polymerase II cis-regulatory region sequence-specific DNA binding"/>
    <property type="evidence" value="ECO:0007669"/>
    <property type="project" value="TreeGrafter"/>
</dbReference>
<evidence type="ECO:0000256" key="3">
    <source>
        <dbReference type="ARBA" id="ARBA00023163"/>
    </source>
</evidence>
<comment type="subcellular location">
    <subcellularLocation>
        <location evidence="1">Nucleus</location>
    </subcellularLocation>
</comment>
<dbReference type="RefSeq" id="XP_032836123.1">
    <property type="nucleotide sequence ID" value="XM_032980232.1"/>
</dbReference>
<dbReference type="InterPro" id="IPR051732">
    <property type="entry name" value="USF"/>
</dbReference>
<feature type="compositionally biased region" description="Basic and acidic residues" evidence="6">
    <location>
        <begin position="261"/>
        <end position="280"/>
    </location>
</feature>
<keyword evidence="3" id="KW-0804">Transcription</keyword>
<dbReference type="KEGG" id="pmrn:116957832"/>
<organism evidence="8 9">
    <name type="scientific">Petromyzon marinus</name>
    <name type="common">Sea lamprey</name>
    <dbReference type="NCBI Taxonomy" id="7757"/>
    <lineage>
        <taxon>Eukaryota</taxon>
        <taxon>Metazoa</taxon>
        <taxon>Chordata</taxon>
        <taxon>Craniata</taxon>
        <taxon>Vertebrata</taxon>
        <taxon>Cyclostomata</taxon>
        <taxon>Hyperoartia</taxon>
        <taxon>Petromyzontiformes</taxon>
        <taxon>Petromyzontidae</taxon>
        <taxon>Petromyzon</taxon>
    </lineage>
</organism>
<accession>A0AAJ7XJ68</accession>
<name>A0AAJ7XJ68_PETMA</name>
<protein>
    <submittedName>
        <fullName evidence="9 10">Upstream stimulatory factor 1-like isoform X1</fullName>
    </submittedName>
</protein>
<evidence type="ECO:0000313" key="9">
    <source>
        <dbReference type="RefSeq" id="XP_032836122.1"/>
    </source>
</evidence>
<dbReference type="PANTHER" id="PTHR46117:SF3">
    <property type="entry name" value="FI24210P1"/>
    <property type="match status" value="1"/>
</dbReference>
<sequence length="383" mass="41295">MRRPHSFLKPRPLSAEAAVGPVTRSFFILNNSRGPRSCAHSPIFAQRLLSPKKLRGSIFFYVSRTSDVDATTGIYCTAVELPTLGPNRQPDIRADADVSDDQASEAIAGAAFGANGNIQYQFRTESCSGQVTYRVVQVTDELVSGDGAGGAGGVSVVTTAGFPSSNQTVTQAVIQGAFSTGESAEEESGGETRFAYFPASAVGGDGTAIVAAQSGETTLSQAVASAGGQFYVMMAPQEVLQATGQRTIAPRTHAFSASKGEGPRTVRDDKRRAQHNEVERRRRDKINNWIVQLSKILPDSVTENSKTGQEQSKGGILSKACDYIQELRQTQQQLADNIKETERLHMDNELLRQQVEELRSKNTMLRAHLQQNGITVMVSSPGQ</sequence>
<dbReference type="GO" id="GO:0000981">
    <property type="term" value="F:DNA-binding transcription factor activity, RNA polymerase II-specific"/>
    <property type="evidence" value="ECO:0007669"/>
    <property type="project" value="TreeGrafter"/>
</dbReference>
<evidence type="ECO:0000256" key="4">
    <source>
        <dbReference type="ARBA" id="ARBA00023242"/>
    </source>
</evidence>
<dbReference type="Pfam" id="PF00010">
    <property type="entry name" value="HLH"/>
    <property type="match status" value="1"/>
</dbReference>
<evidence type="ECO:0000313" key="10">
    <source>
        <dbReference type="RefSeq" id="XP_032836123.1"/>
    </source>
</evidence>
<evidence type="ECO:0000256" key="2">
    <source>
        <dbReference type="ARBA" id="ARBA00023015"/>
    </source>
</evidence>
<evidence type="ECO:0000256" key="1">
    <source>
        <dbReference type="ARBA" id="ARBA00004123"/>
    </source>
</evidence>
<dbReference type="GO" id="GO:0046983">
    <property type="term" value="F:protein dimerization activity"/>
    <property type="evidence" value="ECO:0007669"/>
    <property type="project" value="InterPro"/>
</dbReference>
<dbReference type="RefSeq" id="XP_032836122.1">
    <property type="nucleotide sequence ID" value="XM_032980231.1"/>
</dbReference>
<feature type="domain" description="BHLH" evidence="7">
    <location>
        <begin position="270"/>
        <end position="327"/>
    </location>
</feature>
<dbReference type="PROSITE" id="PS50888">
    <property type="entry name" value="BHLH"/>
    <property type="match status" value="1"/>
</dbReference>
<dbReference type="InterPro" id="IPR036638">
    <property type="entry name" value="HLH_DNA-bd_sf"/>
</dbReference>
<evidence type="ECO:0000256" key="6">
    <source>
        <dbReference type="SAM" id="MobiDB-lite"/>
    </source>
</evidence>
<gene>
    <name evidence="9 10 11" type="primary">LOC116957832</name>
</gene>
<keyword evidence="2" id="KW-0805">Transcription regulation</keyword>
<dbReference type="AlphaFoldDB" id="A0AAJ7XJ68"/>
<dbReference type="Proteomes" id="UP001318040">
    <property type="component" value="Chromosome 62"/>
</dbReference>
<feature type="coiled-coil region" evidence="5">
    <location>
        <begin position="324"/>
        <end position="368"/>
    </location>
</feature>
<keyword evidence="5" id="KW-0175">Coiled coil</keyword>
<dbReference type="GO" id="GO:0045944">
    <property type="term" value="P:positive regulation of transcription by RNA polymerase II"/>
    <property type="evidence" value="ECO:0007669"/>
    <property type="project" value="UniProtKB-ARBA"/>
</dbReference>
<dbReference type="SMART" id="SM00353">
    <property type="entry name" value="HLH"/>
    <property type="match status" value="1"/>
</dbReference>
<dbReference type="InterPro" id="IPR011598">
    <property type="entry name" value="bHLH_dom"/>
</dbReference>
<dbReference type="SUPFAM" id="SSF47459">
    <property type="entry name" value="HLH, helix-loop-helix DNA-binding domain"/>
    <property type="match status" value="1"/>
</dbReference>
<evidence type="ECO:0000313" key="11">
    <source>
        <dbReference type="RefSeq" id="XP_032836124.1"/>
    </source>
</evidence>
<proteinExistence type="predicted"/>
<keyword evidence="4" id="KW-0539">Nucleus</keyword>
<feature type="region of interest" description="Disordered" evidence="6">
    <location>
        <begin position="254"/>
        <end position="280"/>
    </location>
</feature>
<evidence type="ECO:0000313" key="8">
    <source>
        <dbReference type="Proteomes" id="UP001318040"/>
    </source>
</evidence>
<dbReference type="Gene3D" id="4.10.280.10">
    <property type="entry name" value="Helix-loop-helix DNA-binding domain"/>
    <property type="match status" value="1"/>
</dbReference>
<evidence type="ECO:0000256" key="5">
    <source>
        <dbReference type="SAM" id="Coils"/>
    </source>
</evidence>
<dbReference type="RefSeq" id="XP_032836124.1">
    <property type="nucleotide sequence ID" value="XM_032980233.1"/>
</dbReference>
<keyword evidence="8" id="KW-1185">Reference proteome</keyword>
<dbReference type="GO" id="GO:0005634">
    <property type="term" value="C:nucleus"/>
    <property type="evidence" value="ECO:0007669"/>
    <property type="project" value="UniProtKB-SubCell"/>
</dbReference>
<evidence type="ECO:0000259" key="7">
    <source>
        <dbReference type="PROSITE" id="PS50888"/>
    </source>
</evidence>
<dbReference type="PANTHER" id="PTHR46117">
    <property type="entry name" value="FI24210P1"/>
    <property type="match status" value="1"/>
</dbReference>